<sequence length="531" mass="61449">MSKQLTEADKFLSYHSNPIQVGKNQLSELNSLINEYPYCQSLHFLAAKAAAEDHEKASYLANAATFASSRETLFDFLENPLNFHTPISKQEEITELVEEQNSNPDFGQAFGIDLNQTIVKEKVEDEEDKVEDKEVEVEKVEVEEEKTDEIVNEVEEDEVEEEKTDEIVNEVEGKEVEEDKVEEEKTDEIVNEVEEDEVEEDKVEEQTQEGTSAVAENKAEIVAENENLEKPEKEHDQAFADVETERNLEGQTIEVEKVEVEAKEVEEVEEDKTDEIVNEVEEGKVEVEEEKTNEIVSEVEVEEDKVEEEKVVDKVENDQPERKKKSLEEILFDSPAQSDFFAFSIDKTSNKEKPSENAEEKIVQYHDDTLPYTFLWWLNKTRKEHASNNQPYTKRKTAQQQTAIIESTLNHQIAENIFHLRSVDEVVENKKETNFTVPYDFRQKEHKIIEKFIAEEPQIKPPAANKIDTENKAKKSSEDSNEVVSETLAKIYVEQMLYHKALDVYKKLSLKYPEKSTYFASQIKYLELKVN</sequence>
<proteinExistence type="predicted"/>
<feature type="coiled-coil region" evidence="1">
    <location>
        <begin position="120"/>
        <end position="157"/>
    </location>
</feature>
<evidence type="ECO:0000256" key="2">
    <source>
        <dbReference type="SAM" id="MobiDB-lite"/>
    </source>
</evidence>
<protein>
    <submittedName>
        <fullName evidence="3">Uncharacterized protein</fullName>
    </submittedName>
</protein>
<gene>
    <name evidence="3" type="ORF">I5M32_12460</name>
</gene>
<dbReference type="Proteomes" id="UP000660024">
    <property type="component" value="Unassembled WGS sequence"/>
</dbReference>
<comment type="caution">
    <text evidence="3">The sequence shown here is derived from an EMBL/GenBank/DDBJ whole genome shotgun (WGS) entry which is preliminary data.</text>
</comment>
<accession>A0ABS1BLK7</accession>
<evidence type="ECO:0000313" key="3">
    <source>
        <dbReference type="EMBL" id="MBK0383773.1"/>
    </source>
</evidence>
<evidence type="ECO:0000313" key="4">
    <source>
        <dbReference type="Proteomes" id="UP000660024"/>
    </source>
</evidence>
<keyword evidence="4" id="KW-1185">Reference proteome</keyword>
<feature type="compositionally biased region" description="Acidic residues" evidence="2">
    <location>
        <begin position="193"/>
        <end position="207"/>
    </location>
</feature>
<keyword evidence="1" id="KW-0175">Coiled coil</keyword>
<feature type="region of interest" description="Disordered" evidence="2">
    <location>
        <begin position="193"/>
        <end position="214"/>
    </location>
</feature>
<organism evidence="3 4">
    <name type="scientific">Pedobacter segetis</name>
    <dbReference type="NCBI Taxonomy" id="2793069"/>
    <lineage>
        <taxon>Bacteria</taxon>
        <taxon>Pseudomonadati</taxon>
        <taxon>Bacteroidota</taxon>
        <taxon>Sphingobacteriia</taxon>
        <taxon>Sphingobacteriales</taxon>
        <taxon>Sphingobacteriaceae</taxon>
        <taxon>Pedobacter</taxon>
    </lineage>
</organism>
<reference evidence="3 4" key="1">
    <citation type="submission" date="2020-12" db="EMBL/GenBank/DDBJ databases">
        <title>Bacterial novel species Pedobacter sp. SD-b isolated from soil.</title>
        <authorList>
            <person name="Jung H.-Y."/>
        </authorList>
    </citation>
    <scope>NUCLEOTIDE SEQUENCE [LARGE SCALE GENOMIC DNA]</scope>
    <source>
        <strain evidence="3 4">SD-b</strain>
    </source>
</reference>
<evidence type="ECO:0000256" key="1">
    <source>
        <dbReference type="SAM" id="Coils"/>
    </source>
</evidence>
<dbReference type="RefSeq" id="WP_200586866.1">
    <property type="nucleotide sequence ID" value="NZ_JAEHFY010000017.1"/>
</dbReference>
<dbReference type="EMBL" id="JAEHFY010000017">
    <property type="protein sequence ID" value="MBK0383773.1"/>
    <property type="molecule type" value="Genomic_DNA"/>
</dbReference>
<name>A0ABS1BLK7_9SPHI</name>
<feature type="coiled-coil region" evidence="1">
    <location>
        <begin position="248"/>
        <end position="275"/>
    </location>
</feature>